<proteinExistence type="predicted"/>
<feature type="domain" description="HTH tetR-type" evidence="5">
    <location>
        <begin position="22"/>
        <end position="82"/>
    </location>
</feature>
<dbReference type="Gene3D" id="1.10.357.10">
    <property type="entry name" value="Tetracycline Repressor, domain 2"/>
    <property type="match status" value="1"/>
</dbReference>
<dbReference type="HOGENOM" id="CLU_069356_28_1_4"/>
<evidence type="ECO:0000256" key="1">
    <source>
        <dbReference type="ARBA" id="ARBA00023015"/>
    </source>
</evidence>
<accession>A0A0H2Y0J0</accession>
<dbReference type="PRINTS" id="PR00455">
    <property type="entry name" value="HTHTETR"/>
</dbReference>
<sequence length="212" mass="24064">MDARTDPPRRRGRPPKQHDDLVATRDMLLRTGLEILTEKGFSATGLDEILGRAGVPKGSFYHYFDSKEAFGLKLIDRYAEFFARKLDRHFSQLERSPLARVRAFVDDARDGMARHAYNRGCLIGNLGQEMGTLPESFRARLRATFEDWQRRLAECLDAAQQAGELAESADPAALAAFFWIGWEGAVLRAKLERSDQPLALFAQFFFNGLPRR</sequence>
<dbReference type="InterPro" id="IPR001647">
    <property type="entry name" value="HTH_TetR"/>
</dbReference>
<feature type="DNA-binding region" description="H-T-H motif" evidence="4">
    <location>
        <begin position="45"/>
        <end position="64"/>
    </location>
</feature>
<evidence type="ECO:0000256" key="2">
    <source>
        <dbReference type="ARBA" id="ARBA00023125"/>
    </source>
</evidence>
<dbReference type="InterPro" id="IPR011075">
    <property type="entry name" value="TetR_C"/>
</dbReference>
<dbReference type="AlphaFoldDB" id="A0A0H2Y0J0"/>
<organism evidence="6">
    <name type="scientific">Burkholderia orbicola (strain AU 1054)</name>
    <dbReference type="NCBI Taxonomy" id="331271"/>
    <lineage>
        <taxon>Bacteria</taxon>
        <taxon>Pseudomonadati</taxon>
        <taxon>Pseudomonadota</taxon>
        <taxon>Betaproteobacteria</taxon>
        <taxon>Burkholderiales</taxon>
        <taxon>Burkholderiaceae</taxon>
        <taxon>Burkholderia</taxon>
        <taxon>Burkholderia cepacia complex</taxon>
        <taxon>Burkholderia orbicola</taxon>
    </lineage>
</organism>
<keyword evidence="3" id="KW-0804">Transcription</keyword>
<name>A0A0H2Y0J0_BURO1</name>
<dbReference type="InterPro" id="IPR036271">
    <property type="entry name" value="Tet_transcr_reg_TetR-rel_C_sf"/>
</dbReference>
<keyword evidence="2 4" id="KW-0238">DNA-binding</keyword>
<dbReference type="PANTHER" id="PTHR47506">
    <property type="entry name" value="TRANSCRIPTIONAL REGULATORY PROTEIN"/>
    <property type="match status" value="1"/>
</dbReference>
<reference evidence="6" key="1">
    <citation type="submission" date="2006-05" db="EMBL/GenBank/DDBJ databases">
        <title>Complete sequence of chromosome 2 of Burkholderia cenocepacia AU 1054.</title>
        <authorList>
            <consortium name="US DOE Joint Genome Institute"/>
            <person name="Copeland A."/>
            <person name="Lucas S."/>
            <person name="Lapidus A."/>
            <person name="Barry K."/>
            <person name="Detter J.C."/>
            <person name="Glavina del Rio T."/>
            <person name="Hammon N."/>
            <person name="Israni S."/>
            <person name="Dalin E."/>
            <person name="Tice H."/>
            <person name="Pitluck S."/>
            <person name="Chain P."/>
            <person name="Malfatti S."/>
            <person name="Shin M."/>
            <person name="Vergez L."/>
            <person name="Schmutz J."/>
            <person name="Larimer F."/>
            <person name="Land M."/>
            <person name="Hauser L."/>
            <person name="Kyrpides N."/>
            <person name="Lykidis A."/>
            <person name="LiPuma J.J."/>
            <person name="Konstantinidis K."/>
            <person name="Tiedje J.M."/>
            <person name="Richardson P."/>
        </authorList>
    </citation>
    <scope>NUCLEOTIDE SEQUENCE [LARGE SCALE GENOMIC DNA]</scope>
    <source>
        <strain evidence="6">AU 1054</strain>
    </source>
</reference>
<evidence type="ECO:0000259" key="5">
    <source>
        <dbReference type="PROSITE" id="PS50977"/>
    </source>
</evidence>
<protein>
    <submittedName>
        <fullName evidence="6">Transcriptional regulator, TetR family</fullName>
    </submittedName>
</protein>
<evidence type="ECO:0000256" key="3">
    <source>
        <dbReference type="ARBA" id="ARBA00023163"/>
    </source>
</evidence>
<dbReference type="Pfam" id="PF16925">
    <property type="entry name" value="TetR_C_13"/>
    <property type="match status" value="1"/>
</dbReference>
<keyword evidence="1" id="KW-0805">Transcription regulation</keyword>
<dbReference type="InterPro" id="IPR009057">
    <property type="entry name" value="Homeodomain-like_sf"/>
</dbReference>
<dbReference type="PROSITE" id="PS50977">
    <property type="entry name" value="HTH_TETR_2"/>
    <property type="match status" value="1"/>
</dbReference>
<evidence type="ECO:0000313" key="6">
    <source>
        <dbReference type="EMBL" id="ABF80335.1"/>
    </source>
</evidence>
<evidence type="ECO:0000256" key="4">
    <source>
        <dbReference type="PROSITE-ProRule" id="PRU00335"/>
    </source>
</evidence>
<dbReference type="EMBL" id="CP000379">
    <property type="protein sequence ID" value="ABF80335.1"/>
    <property type="molecule type" value="Genomic_DNA"/>
</dbReference>
<dbReference type="GO" id="GO:0003677">
    <property type="term" value="F:DNA binding"/>
    <property type="evidence" value="ECO:0007669"/>
    <property type="project" value="UniProtKB-UniRule"/>
</dbReference>
<dbReference type="SUPFAM" id="SSF46689">
    <property type="entry name" value="Homeodomain-like"/>
    <property type="match status" value="1"/>
</dbReference>
<dbReference type="SUPFAM" id="SSF48498">
    <property type="entry name" value="Tetracyclin repressor-like, C-terminal domain"/>
    <property type="match status" value="1"/>
</dbReference>
<dbReference type="Pfam" id="PF00440">
    <property type="entry name" value="TetR_N"/>
    <property type="match status" value="1"/>
</dbReference>
<dbReference type="PANTHER" id="PTHR47506:SF6">
    <property type="entry name" value="HTH-TYPE TRANSCRIPTIONAL REPRESSOR NEMR"/>
    <property type="match status" value="1"/>
</dbReference>
<gene>
    <name evidence="6" type="ordered locus">Bcen_5462</name>
</gene>